<dbReference type="Proteomes" id="UP001163046">
    <property type="component" value="Unassembled WGS sequence"/>
</dbReference>
<evidence type="ECO:0000256" key="3">
    <source>
        <dbReference type="ARBA" id="ARBA00022989"/>
    </source>
</evidence>
<dbReference type="AlphaFoldDB" id="A0A9X0CJJ2"/>
<feature type="transmembrane region" description="Helical" evidence="6">
    <location>
        <begin position="292"/>
        <end position="313"/>
    </location>
</feature>
<protein>
    <recommendedName>
        <fullName evidence="7">G-protein coupled receptors family 1 profile domain-containing protein</fullName>
    </recommendedName>
</protein>
<sequence length="368" mass="41878">MHEHLPHRAVKMDADNNKFPQMQNISTPNPANNDENSQAAKAREAMFGVIAALSFLLNFLFCFVMIRKPAMLKKPHNILLFSLAITDLLTGIFLPLTPGYVVSIASFPVPRALGGEIFCRVFTSRYALFTMGKVSILKVTCLAIERWYCIFRPMVYKRYFTRKRLFLYILAIWVSTCLLQINKFFEWKLSGSKCSKVKAPYGKMGTQAMIIIYSLIGFYIPCLIAWASFAHISLLFKTSPMARCYGERQRAQQKALLRMCALTSITLTLCWLPAQTIYILSPFGITKIGSPLHRTGGILAMLNSCLNPLIYWLTNREYRDGLFELFKFVKIKSFHTRSYSLEHQMSALGSSTSSRLSQLSRISMDTGK</sequence>
<dbReference type="SMART" id="SM01381">
    <property type="entry name" value="7TM_GPCR_Srsx"/>
    <property type="match status" value="1"/>
</dbReference>
<name>A0A9X0CJJ2_9CNID</name>
<dbReference type="Pfam" id="PF00001">
    <property type="entry name" value="7tm_1"/>
    <property type="match status" value="1"/>
</dbReference>
<comment type="similarity">
    <text evidence="5">Belongs to the G-protein coupled receptor 1 family.</text>
</comment>
<feature type="transmembrane region" description="Helical" evidence="6">
    <location>
        <begin position="256"/>
        <end position="280"/>
    </location>
</feature>
<dbReference type="GO" id="GO:0004930">
    <property type="term" value="F:G protein-coupled receptor activity"/>
    <property type="evidence" value="ECO:0007669"/>
    <property type="project" value="UniProtKB-KW"/>
</dbReference>
<dbReference type="PROSITE" id="PS00237">
    <property type="entry name" value="G_PROTEIN_RECEP_F1_1"/>
    <property type="match status" value="1"/>
</dbReference>
<feature type="transmembrane region" description="Helical" evidence="6">
    <location>
        <begin position="45"/>
        <end position="66"/>
    </location>
</feature>
<keyword evidence="5" id="KW-0675">Receptor</keyword>
<organism evidence="8 9">
    <name type="scientific">Desmophyllum pertusum</name>
    <dbReference type="NCBI Taxonomy" id="174260"/>
    <lineage>
        <taxon>Eukaryota</taxon>
        <taxon>Metazoa</taxon>
        <taxon>Cnidaria</taxon>
        <taxon>Anthozoa</taxon>
        <taxon>Hexacorallia</taxon>
        <taxon>Scleractinia</taxon>
        <taxon>Caryophylliina</taxon>
        <taxon>Caryophylliidae</taxon>
        <taxon>Desmophyllum</taxon>
    </lineage>
</organism>
<dbReference type="SUPFAM" id="SSF81321">
    <property type="entry name" value="Family A G protein-coupled receptor-like"/>
    <property type="match status" value="1"/>
</dbReference>
<reference evidence="8" key="1">
    <citation type="submission" date="2023-01" db="EMBL/GenBank/DDBJ databases">
        <title>Genome assembly of the deep-sea coral Lophelia pertusa.</title>
        <authorList>
            <person name="Herrera S."/>
            <person name="Cordes E."/>
        </authorList>
    </citation>
    <scope>NUCLEOTIDE SEQUENCE</scope>
    <source>
        <strain evidence="8">USNM1676648</strain>
        <tissue evidence="8">Polyp</tissue>
    </source>
</reference>
<dbReference type="EMBL" id="MU827372">
    <property type="protein sequence ID" value="KAJ7350988.1"/>
    <property type="molecule type" value="Genomic_DNA"/>
</dbReference>
<evidence type="ECO:0000256" key="1">
    <source>
        <dbReference type="ARBA" id="ARBA00004370"/>
    </source>
</evidence>
<feature type="domain" description="G-protein coupled receptors family 1 profile" evidence="7">
    <location>
        <begin position="57"/>
        <end position="311"/>
    </location>
</feature>
<dbReference type="PRINTS" id="PR00237">
    <property type="entry name" value="GPCRRHODOPSN"/>
</dbReference>
<keyword evidence="5" id="KW-0807">Transducer</keyword>
<feature type="transmembrane region" description="Helical" evidence="6">
    <location>
        <begin position="165"/>
        <end position="182"/>
    </location>
</feature>
<dbReference type="PANTHER" id="PTHR45698:SF1">
    <property type="entry name" value="TRACE AMINE-ASSOCIATED RECEPTOR 13C-LIKE"/>
    <property type="match status" value="1"/>
</dbReference>
<feature type="transmembrane region" description="Helical" evidence="6">
    <location>
        <begin position="210"/>
        <end position="236"/>
    </location>
</feature>
<comment type="subcellular location">
    <subcellularLocation>
        <location evidence="1">Membrane</location>
    </subcellularLocation>
</comment>
<evidence type="ECO:0000256" key="2">
    <source>
        <dbReference type="ARBA" id="ARBA00022692"/>
    </source>
</evidence>
<dbReference type="InterPro" id="IPR017452">
    <property type="entry name" value="GPCR_Rhodpsn_7TM"/>
</dbReference>
<dbReference type="OrthoDB" id="5963239at2759"/>
<evidence type="ECO:0000256" key="6">
    <source>
        <dbReference type="SAM" id="Phobius"/>
    </source>
</evidence>
<gene>
    <name evidence="8" type="ORF">OS493_037444</name>
</gene>
<dbReference type="GO" id="GO:0016020">
    <property type="term" value="C:membrane"/>
    <property type="evidence" value="ECO:0007669"/>
    <property type="project" value="UniProtKB-SubCell"/>
</dbReference>
<keyword evidence="5" id="KW-0297">G-protein coupled receptor</keyword>
<accession>A0A9X0CJJ2</accession>
<dbReference type="PANTHER" id="PTHR45698">
    <property type="entry name" value="TRACE AMINE-ASSOCIATED RECEPTOR 19N-RELATED"/>
    <property type="match status" value="1"/>
</dbReference>
<feature type="transmembrane region" description="Helical" evidence="6">
    <location>
        <begin position="126"/>
        <end position="144"/>
    </location>
</feature>
<dbReference type="Gene3D" id="1.20.1070.10">
    <property type="entry name" value="Rhodopsin 7-helix transmembrane proteins"/>
    <property type="match status" value="1"/>
</dbReference>
<proteinExistence type="inferred from homology"/>
<evidence type="ECO:0000256" key="4">
    <source>
        <dbReference type="ARBA" id="ARBA00023136"/>
    </source>
</evidence>
<keyword evidence="9" id="KW-1185">Reference proteome</keyword>
<evidence type="ECO:0000259" key="7">
    <source>
        <dbReference type="PROSITE" id="PS50262"/>
    </source>
</evidence>
<keyword evidence="4 6" id="KW-0472">Membrane</keyword>
<evidence type="ECO:0000313" key="9">
    <source>
        <dbReference type="Proteomes" id="UP001163046"/>
    </source>
</evidence>
<comment type="caution">
    <text evidence="8">The sequence shown here is derived from an EMBL/GenBank/DDBJ whole genome shotgun (WGS) entry which is preliminary data.</text>
</comment>
<evidence type="ECO:0000256" key="5">
    <source>
        <dbReference type="RuleBase" id="RU000688"/>
    </source>
</evidence>
<feature type="transmembrane region" description="Helical" evidence="6">
    <location>
        <begin position="78"/>
        <end position="106"/>
    </location>
</feature>
<dbReference type="PROSITE" id="PS50262">
    <property type="entry name" value="G_PROTEIN_RECEP_F1_2"/>
    <property type="match status" value="1"/>
</dbReference>
<evidence type="ECO:0000313" key="8">
    <source>
        <dbReference type="EMBL" id="KAJ7350988.1"/>
    </source>
</evidence>
<dbReference type="InterPro" id="IPR000276">
    <property type="entry name" value="GPCR_Rhodpsn"/>
</dbReference>
<keyword evidence="2 5" id="KW-0812">Transmembrane</keyword>
<keyword evidence="3 6" id="KW-1133">Transmembrane helix</keyword>
<dbReference type="CDD" id="cd00637">
    <property type="entry name" value="7tm_classA_rhodopsin-like"/>
    <property type="match status" value="1"/>
</dbReference>